<proteinExistence type="predicted"/>
<gene>
    <name evidence="1" type="ORF">JOF57_002425</name>
</gene>
<protein>
    <submittedName>
        <fullName evidence="1">Uncharacterized protein</fullName>
    </submittedName>
</protein>
<reference evidence="1 2" key="1">
    <citation type="submission" date="2021-03" db="EMBL/GenBank/DDBJ databases">
        <title>Sequencing the genomes of 1000 actinobacteria strains.</title>
        <authorList>
            <person name="Klenk H.-P."/>
        </authorList>
    </citation>
    <scope>NUCLEOTIDE SEQUENCE [LARGE SCALE GENOMIC DNA]</scope>
    <source>
        <strain evidence="1 2">DSM 46713</strain>
    </source>
</reference>
<keyword evidence="2" id="KW-1185">Reference proteome</keyword>
<sequence>MSFIDTPDPATEIAAHRARIVEIEAWLEAADDLFAGDSFTRAVSIAEAEIAWNEAHIAAYLTTMSATVAA</sequence>
<organism evidence="1 2">
    <name type="scientific">Mycolicibacterium lutetiense</name>
    <dbReference type="NCBI Taxonomy" id="1641992"/>
    <lineage>
        <taxon>Bacteria</taxon>
        <taxon>Bacillati</taxon>
        <taxon>Actinomycetota</taxon>
        <taxon>Actinomycetes</taxon>
        <taxon>Mycobacteriales</taxon>
        <taxon>Mycobacteriaceae</taxon>
        <taxon>Mycolicibacterium</taxon>
    </lineage>
</organism>
<comment type="caution">
    <text evidence="1">The sequence shown here is derived from an EMBL/GenBank/DDBJ whole genome shotgun (WGS) entry which is preliminary data.</text>
</comment>
<dbReference type="Proteomes" id="UP000694460">
    <property type="component" value="Unassembled WGS sequence"/>
</dbReference>
<accession>A0ABS4ZSL5</accession>
<evidence type="ECO:0000313" key="1">
    <source>
        <dbReference type="EMBL" id="MBP2452512.1"/>
    </source>
</evidence>
<dbReference type="EMBL" id="JAGIOP010000002">
    <property type="protein sequence ID" value="MBP2452512.1"/>
    <property type="molecule type" value="Genomic_DNA"/>
</dbReference>
<dbReference type="RefSeq" id="WP_209916684.1">
    <property type="nucleotide sequence ID" value="NZ_JAGIOP010000002.1"/>
</dbReference>
<evidence type="ECO:0000313" key="2">
    <source>
        <dbReference type="Proteomes" id="UP000694460"/>
    </source>
</evidence>
<name>A0ABS4ZSL5_9MYCO</name>